<dbReference type="EMBL" id="CP003236">
    <property type="protein sequence ID" value="AFK54235.1"/>
    <property type="molecule type" value="Genomic_DNA"/>
</dbReference>
<dbReference type="Proteomes" id="UP000005258">
    <property type="component" value="Chromosome"/>
</dbReference>
<evidence type="ECO:0000313" key="2">
    <source>
        <dbReference type="Proteomes" id="UP000005258"/>
    </source>
</evidence>
<accession>I3TN97</accession>
<evidence type="ECO:0000313" key="1">
    <source>
        <dbReference type="EMBL" id="AFK54235.1"/>
    </source>
</evidence>
<proteinExistence type="predicted"/>
<dbReference type="AlphaFoldDB" id="I3TN97"/>
<organism evidence="1 2">
    <name type="scientific">Tistrella mobilis (strain KA081020-065)</name>
    <dbReference type="NCBI Taxonomy" id="1110502"/>
    <lineage>
        <taxon>Bacteria</taxon>
        <taxon>Pseudomonadati</taxon>
        <taxon>Pseudomonadota</taxon>
        <taxon>Alphaproteobacteria</taxon>
        <taxon>Geminicoccales</taxon>
        <taxon>Geminicoccaceae</taxon>
        <taxon>Tistrella</taxon>
    </lineage>
</organism>
<dbReference type="HOGENOM" id="CLU_3190163_0_0_5"/>
<dbReference type="STRING" id="1110502.TMO_2397"/>
<reference evidence="1 2" key="1">
    <citation type="journal article" date="2012" name="J. Am. Chem. Soc.">
        <title>Bacterial biosynthesis and maturation of the didemnin anti-cancer agents.</title>
        <authorList>
            <person name="Xu Y."/>
            <person name="Kersten R.D."/>
            <person name="Nam S.J."/>
            <person name="Lu L."/>
            <person name="Al-Suwailem A.M."/>
            <person name="Zheng H."/>
            <person name="Fenical W."/>
            <person name="Dorrestein P.C."/>
            <person name="Moore B.S."/>
            <person name="Qian P.Y."/>
        </authorList>
    </citation>
    <scope>NUCLEOTIDE SEQUENCE [LARGE SCALE GENOMIC DNA]</scope>
    <source>
        <strain evidence="1 2">KA081020-065</strain>
    </source>
</reference>
<sequence length="46" mass="5092">MPTAAYAWAWVRTHGKSGPASWAANPWVVALTFKVEPHNIDKMVTP</sequence>
<gene>
    <name evidence="1" type="ordered locus">TMO_2397</name>
</gene>
<name>I3TN97_TISMK</name>
<dbReference type="KEGG" id="tmo:TMO_2397"/>
<keyword evidence="2" id="KW-1185">Reference proteome</keyword>
<protein>
    <submittedName>
        <fullName evidence="1">Uncharacterized protein</fullName>
    </submittedName>
</protein>